<evidence type="ECO:0000256" key="7">
    <source>
        <dbReference type="ARBA" id="ARBA00022989"/>
    </source>
</evidence>
<evidence type="ECO:0000256" key="3">
    <source>
        <dbReference type="ARBA" id="ARBA00022448"/>
    </source>
</evidence>
<feature type="transmembrane region" description="Helical" evidence="9">
    <location>
        <begin position="45"/>
        <end position="64"/>
    </location>
</feature>
<dbReference type="GO" id="GO:0005886">
    <property type="term" value="C:plasma membrane"/>
    <property type="evidence" value="ECO:0007669"/>
    <property type="project" value="UniProtKB-SubCell"/>
</dbReference>
<dbReference type="Proteomes" id="UP000516384">
    <property type="component" value="Chromosome"/>
</dbReference>
<dbReference type="GO" id="GO:0005283">
    <property type="term" value="F:amino acid:sodium symporter activity"/>
    <property type="evidence" value="ECO:0007669"/>
    <property type="project" value="InterPro"/>
</dbReference>
<feature type="transmembrane region" description="Helical" evidence="9">
    <location>
        <begin position="245"/>
        <end position="264"/>
    </location>
</feature>
<dbReference type="FunFam" id="1.20.1740.10:FF:000004">
    <property type="entry name" value="Sodium:alanine symporter family protein"/>
    <property type="match status" value="1"/>
</dbReference>
<organism evidence="10 11">
    <name type="scientific">Paenibacillus peoriae</name>
    <dbReference type="NCBI Taxonomy" id="59893"/>
    <lineage>
        <taxon>Bacteria</taxon>
        <taxon>Bacillati</taxon>
        <taxon>Bacillota</taxon>
        <taxon>Bacilli</taxon>
        <taxon>Bacillales</taxon>
        <taxon>Paenibacillaceae</taxon>
        <taxon>Paenibacillus</taxon>
    </lineage>
</organism>
<feature type="transmembrane region" description="Helical" evidence="9">
    <location>
        <begin position="212"/>
        <end position="233"/>
    </location>
</feature>
<evidence type="ECO:0000256" key="9">
    <source>
        <dbReference type="RuleBase" id="RU363064"/>
    </source>
</evidence>
<dbReference type="EMBL" id="CP061172">
    <property type="protein sequence ID" value="QNR70267.1"/>
    <property type="molecule type" value="Genomic_DNA"/>
</dbReference>
<dbReference type="PANTHER" id="PTHR30330:SF3">
    <property type="entry name" value="TRANSCRIPTIONAL REGULATOR, LRP FAMILY"/>
    <property type="match status" value="1"/>
</dbReference>
<feature type="transmembrane region" description="Helical" evidence="9">
    <location>
        <begin position="454"/>
        <end position="472"/>
    </location>
</feature>
<keyword evidence="3 9" id="KW-0813">Transport</keyword>
<feature type="transmembrane region" description="Helical" evidence="9">
    <location>
        <begin position="178"/>
        <end position="200"/>
    </location>
</feature>
<dbReference type="AlphaFoldDB" id="A0A2S6NPY2"/>
<keyword evidence="8 9" id="KW-0472">Membrane</keyword>
<feature type="transmembrane region" description="Helical" evidence="9">
    <location>
        <begin position="124"/>
        <end position="142"/>
    </location>
</feature>
<keyword evidence="5 9" id="KW-0812">Transmembrane</keyword>
<comment type="similarity">
    <text evidence="2 9">Belongs to the alanine or glycine:cation symporter (AGCS) (TC 2.A.25) family.</text>
</comment>
<evidence type="ECO:0000256" key="5">
    <source>
        <dbReference type="ARBA" id="ARBA00022692"/>
    </source>
</evidence>
<comment type="subcellular location">
    <subcellularLocation>
        <location evidence="1 9">Cell membrane</location>
        <topology evidence="1 9">Multi-pass membrane protein</topology>
    </subcellularLocation>
</comment>
<feature type="transmembrane region" description="Helical" evidence="9">
    <location>
        <begin position="379"/>
        <end position="401"/>
    </location>
</feature>
<reference evidence="10 11" key="1">
    <citation type="submission" date="2020-09" db="EMBL/GenBank/DDBJ databases">
        <title>Characterization of Paenibacillus peoriae strain ZF390 with broad-spectrum antimicrobial activity as a potential biocontrol agent.</title>
        <authorList>
            <person name="Li L."/>
            <person name="Zhao Y."/>
            <person name="Li B."/>
            <person name="Xie X."/>
        </authorList>
    </citation>
    <scope>NUCLEOTIDE SEQUENCE [LARGE SCALE GENOMIC DNA]</scope>
    <source>
        <strain evidence="10 11">ZF390</strain>
    </source>
</reference>
<evidence type="ECO:0000256" key="8">
    <source>
        <dbReference type="ARBA" id="ARBA00023136"/>
    </source>
</evidence>
<keyword evidence="6 9" id="KW-0769">Symport</keyword>
<proteinExistence type="inferred from homology"/>
<evidence type="ECO:0000313" key="11">
    <source>
        <dbReference type="Proteomes" id="UP000516384"/>
    </source>
</evidence>
<name>A0A2S6NPY2_9BACL</name>
<keyword evidence="7 9" id="KW-1133">Transmembrane helix</keyword>
<dbReference type="InterPro" id="IPR001463">
    <property type="entry name" value="Na/Ala_symport"/>
</dbReference>
<feature type="transmembrane region" description="Helical" evidence="9">
    <location>
        <begin position="332"/>
        <end position="359"/>
    </location>
</feature>
<evidence type="ECO:0000256" key="4">
    <source>
        <dbReference type="ARBA" id="ARBA00022475"/>
    </source>
</evidence>
<protein>
    <submittedName>
        <fullName evidence="10">Sodium:alanine symporter family protein</fullName>
    </submittedName>
</protein>
<evidence type="ECO:0000313" key="10">
    <source>
        <dbReference type="EMBL" id="QNR70267.1"/>
    </source>
</evidence>
<dbReference type="Pfam" id="PF01235">
    <property type="entry name" value="Na_Ala_symp"/>
    <property type="match status" value="1"/>
</dbReference>
<dbReference type="Gene3D" id="1.20.1740.10">
    <property type="entry name" value="Amino acid/polyamine transporter I"/>
    <property type="match status" value="1"/>
</dbReference>
<feature type="transmembrane region" description="Helical" evidence="9">
    <location>
        <begin position="270"/>
        <end position="296"/>
    </location>
</feature>
<evidence type="ECO:0000256" key="1">
    <source>
        <dbReference type="ARBA" id="ARBA00004651"/>
    </source>
</evidence>
<sequence>MVVFFRAFNLSRSRISGFDSFLFSNMLEERVEMNLVHVLEAISSWIWGAPLIILVMGTGLWLTIRLKMLQVFRLPLAIKLIGKAPNEGSGDVSSFAALSTALAATVGTGSIVGVATAIKLGGPGALFWMVVAAFFGMATKYAEGVLAVKYRVKDRNGQFSGGPMYYIEKGLGRRFKPLAMLFAFSGMLVALFGIGTFPQVKAIVSSTENSFGVPPIVTALIIAILTGLVTIGGLKSIAKVSTKVVPFKTGLYVLICLIVLIRFADQLPAAIALVLHSAFSTTSATGGFAGATIMLAMRSGVARGIFANEAGLGSAPIAAAAAKTKWPAEQGLISMTGVFIDTMVICVMTGLTLLVSGVWSGPTDAGLMTQQAFSSAFPLGAELLTIILIMFAFTTMLGWNYYGERCVEYLLGVKWIKPYRYLFIVLVAGGAFIKLDAIWLLADIFNAMMAFPNLIALLGLSGIVVAETRTYMDSLNSSKKKGILAGASVGAAIQVEEKGQTVNS</sequence>
<evidence type="ECO:0000256" key="2">
    <source>
        <dbReference type="ARBA" id="ARBA00009261"/>
    </source>
</evidence>
<evidence type="ECO:0000256" key="6">
    <source>
        <dbReference type="ARBA" id="ARBA00022847"/>
    </source>
</evidence>
<dbReference type="PRINTS" id="PR00175">
    <property type="entry name" value="NAALASMPORT"/>
</dbReference>
<dbReference type="PANTHER" id="PTHR30330">
    <property type="entry name" value="AGSS FAMILY TRANSPORTER, SODIUM-ALANINE"/>
    <property type="match status" value="1"/>
</dbReference>
<gene>
    <name evidence="10" type="ORF">IAQ67_22205</name>
</gene>
<dbReference type="NCBIfam" id="TIGR00835">
    <property type="entry name" value="agcS"/>
    <property type="match status" value="1"/>
</dbReference>
<feature type="transmembrane region" description="Helical" evidence="9">
    <location>
        <begin position="95"/>
        <end position="118"/>
    </location>
</feature>
<accession>A0A2S6NPY2</accession>
<keyword evidence="4 9" id="KW-1003">Cell membrane</keyword>
<feature type="transmembrane region" description="Helical" evidence="9">
    <location>
        <begin position="421"/>
        <end position="442"/>
    </location>
</feature>